<dbReference type="CDD" id="cd00727">
    <property type="entry name" value="malate_synt_A"/>
    <property type="match status" value="1"/>
</dbReference>
<comment type="similarity">
    <text evidence="1 7">Belongs to the malate synthase family.</text>
</comment>
<keyword evidence="12" id="KW-1185">Reference proteome</keyword>
<dbReference type="InterPro" id="IPR006252">
    <property type="entry name" value="Malate_synthA"/>
</dbReference>
<evidence type="ECO:0000256" key="3">
    <source>
        <dbReference type="ARBA" id="ARBA00022435"/>
    </source>
</evidence>
<evidence type="ECO:0000313" key="11">
    <source>
        <dbReference type="EMBL" id="MBM7644277.1"/>
    </source>
</evidence>
<evidence type="ECO:0000259" key="9">
    <source>
        <dbReference type="Pfam" id="PF20656"/>
    </source>
</evidence>
<dbReference type="InterPro" id="IPR019830">
    <property type="entry name" value="Malate_synthase_CS"/>
</dbReference>
<feature type="domain" description="Malate synthase TIM barrel" evidence="8">
    <location>
        <begin position="162"/>
        <end position="406"/>
    </location>
</feature>
<dbReference type="PIRSF" id="PIRSF001363">
    <property type="entry name" value="Malate_synth"/>
    <property type="match status" value="1"/>
</dbReference>
<reference evidence="11 12" key="1">
    <citation type="submission" date="2021-01" db="EMBL/GenBank/DDBJ databases">
        <title>Genomic Encyclopedia of Type Strains, Phase IV (KMG-IV): sequencing the most valuable type-strain genomes for metagenomic binning, comparative biology and taxonomic classification.</title>
        <authorList>
            <person name="Goeker M."/>
        </authorList>
    </citation>
    <scope>NUCLEOTIDE SEQUENCE [LARGE SCALE GENOMIC DNA]</scope>
    <source>
        <strain evidence="11 12">DSM 28236</strain>
    </source>
</reference>
<dbReference type="SUPFAM" id="SSF51645">
    <property type="entry name" value="Malate synthase G"/>
    <property type="match status" value="1"/>
</dbReference>
<keyword evidence="3 7" id="KW-0329">Glyoxylate bypass</keyword>
<evidence type="ECO:0000256" key="2">
    <source>
        <dbReference type="ARBA" id="ARBA00012636"/>
    </source>
</evidence>
<evidence type="ECO:0000259" key="10">
    <source>
        <dbReference type="Pfam" id="PF20659"/>
    </source>
</evidence>
<evidence type="ECO:0000256" key="5">
    <source>
        <dbReference type="ARBA" id="ARBA00022679"/>
    </source>
</evidence>
<dbReference type="Pfam" id="PF20659">
    <property type="entry name" value="MS_C"/>
    <property type="match status" value="1"/>
</dbReference>
<dbReference type="Proteomes" id="UP000808914">
    <property type="component" value="Unassembled WGS sequence"/>
</dbReference>
<dbReference type="InterPro" id="IPR048355">
    <property type="entry name" value="MS_C"/>
</dbReference>
<organism evidence="11 12">
    <name type="scientific">Scopulibacillus daqui</name>
    <dbReference type="NCBI Taxonomy" id="1469162"/>
    <lineage>
        <taxon>Bacteria</taxon>
        <taxon>Bacillati</taxon>
        <taxon>Bacillota</taxon>
        <taxon>Bacilli</taxon>
        <taxon>Bacillales</taxon>
        <taxon>Sporolactobacillaceae</taxon>
        <taxon>Scopulibacillus</taxon>
    </lineage>
</organism>
<dbReference type="Gene3D" id="3.20.20.360">
    <property type="entry name" value="Malate synthase, domain 3"/>
    <property type="match status" value="1"/>
</dbReference>
<dbReference type="PROSITE" id="PS00510">
    <property type="entry name" value="MALATE_SYNTHASE"/>
    <property type="match status" value="1"/>
</dbReference>
<evidence type="ECO:0000256" key="6">
    <source>
        <dbReference type="ARBA" id="ARBA00047918"/>
    </source>
</evidence>
<comment type="caution">
    <text evidence="11">The sequence shown here is derived from an EMBL/GenBank/DDBJ whole genome shotgun (WGS) entry which is preliminary data.</text>
</comment>
<dbReference type="InterPro" id="IPR011076">
    <property type="entry name" value="Malate_synth_sf"/>
</dbReference>
<dbReference type="InterPro" id="IPR046363">
    <property type="entry name" value="MS_N_TIM-barrel_dom"/>
</dbReference>
<gene>
    <name evidence="11" type="ORF">JOD45_000470</name>
</gene>
<dbReference type="Pfam" id="PF20656">
    <property type="entry name" value="MS_N"/>
    <property type="match status" value="1"/>
</dbReference>
<evidence type="ECO:0000256" key="7">
    <source>
        <dbReference type="RuleBase" id="RU000555"/>
    </source>
</evidence>
<dbReference type="GO" id="GO:0004474">
    <property type="term" value="F:malate synthase activity"/>
    <property type="evidence" value="ECO:0007669"/>
    <property type="project" value="UniProtKB-EC"/>
</dbReference>
<dbReference type="EC" id="2.3.3.9" evidence="2 7"/>
<evidence type="ECO:0000313" key="12">
    <source>
        <dbReference type="Proteomes" id="UP000808914"/>
    </source>
</evidence>
<protein>
    <recommendedName>
        <fullName evidence="2 7">Malate synthase</fullName>
        <ecNumber evidence="2 7">2.3.3.9</ecNumber>
    </recommendedName>
</protein>
<feature type="domain" description="Malate synthase C-terminal" evidence="10">
    <location>
        <begin position="412"/>
        <end position="532"/>
    </location>
</feature>
<keyword evidence="5 7" id="KW-0808">Transferase</keyword>
<comment type="catalytic activity">
    <reaction evidence="6 7">
        <text>glyoxylate + acetyl-CoA + H2O = (S)-malate + CoA + H(+)</text>
        <dbReference type="Rhea" id="RHEA:18181"/>
        <dbReference type="ChEBI" id="CHEBI:15377"/>
        <dbReference type="ChEBI" id="CHEBI:15378"/>
        <dbReference type="ChEBI" id="CHEBI:15589"/>
        <dbReference type="ChEBI" id="CHEBI:36655"/>
        <dbReference type="ChEBI" id="CHEBI:57287"/>
        <dbReference type="ChEBI" id="CHEBI:57288"/>
        <dbReference type="EC" id="2.3.3.9"/>
    </reaction>
</comment>
<proteinExistence type="inferred from homology"/>
<dbReference type="InterPro" id="IPR044856">
    <property type="entry name" value="Malate_synth_C_sf"/>
</dbReference>
<dbReference type="Gene3D" id="1.20.1220.12">
    <property type="entry name" value="Malate synthase, domain III"/>
    <property type="match status" value="1"/>
</dbReference>
<dbReference type="InterPro" id="IPR001465">
    <property type="entry name" value="Malate_synthase_TIM"/>
</dbReference>
<dbReference type="PANTHER" id="PTHR42902:SF1">
    <property type="entry name" value="MALATE SYNTHASE 1-RELATED"/>
    <property type="match status" value="1"/>
</dbReference>
<accession>A0ABS2PW54</accession>
<dbReference type="Pfam" id="PF01274">
    <property type="entry name" value="MS_TIM-barrel"/>
    <property type="match status" value="1"/>
</dbReference>
<keyword evidence="11" id="KW-0012">Acyltransferase</keyword>
<keyword evidence="4 7" id="KW-0816">Tricarboxylic acid cycle</keyword>
<dbReference type="NCBIfam" id="TIGR01344">
    <property type="entry name" value="malate_syn_A"/>
    <property type="match status" value="1"/>
</dbReference>
<comment type="pathway">
    <text evidence="7">Carbohydrate metabolism; glyoxylate cycle; (S)-malate from isocitrate: step 2/2.</text>
</comment>
<name>A0ABS2PW54_9BACL</name>
<dbReference type="EMBL" id="JAFBER010000002">
    <property type="protein sequence ID" value="MBM7644277.1"/>
    <property type="molecule type" value="Genomic_DNA"/>
</dbReference>
<dbReference type="PANTHER" id="PTHR42902">
    <property type="entry name" value="MALATE SYNTHASE"/>
    <property type="match status" value="1"/>
</dbReference>
<evidence type="ECO:0000256" key="1">
    <source>
        <dbReference type="ARBA" id="ARBA00006394"/>
    </source>
</evidence>
<dbReference type="InterPro" id="IPR048356">
    <property type="entry name" value="MS_N"/>
</dbReference>
<feature type="domain" description="Malate synthase N-terminal" evidence="9">
    <location>
        <begin position="9"/>
        <end position="70"/>
    </location>
</feature>
<sequence length="533" mass="61056">MTTTIQYKEAEVTSEFQNHINQILTPEAIAFLKKLHEKFNDERMRCLKQREVRQHEIDNGKMPDFLPETESIRQGNWTAGSIPDDLKDRRVEITGPASDRKMVINALNSGAYTFMADIEDATSPTWENIIQSQMNLKDAVNRSLSYTNQDGKQYTLNENIATLIVRPRGWHLDEKHFLVNNEKMSASLFDFGLYLFHNTAQLLKNHSGPYFYLPKIESREEARLWNQVFTFSEQELGIEEGTIKATVLIETILAAFEADEILYELKEHIVGLNCGRWDYIFSYLKKFRNHQEFILPDRSLVTMTVPFMKAYTEYVVQICHKRKAHAIGGMAAQIPIKNNPEANEDALNKVRMDKTREVMNGHDGSWVAHPGLVQVVLDVFNEYMPEANQIDKPMAFKTITASDLLEVPAGPITEKGLRTNIHVAIQYIAAWLNGKGAVPINHLMEDAATAEISRAQVWQWLRHPKGFLDDGRKITESLVEQMIAVELIDLKNRLGEDAFHEGKYNQAAELFSKLVFSDEFIEFLTIPGYDQLS</sequence>
<evidence type="ECO:0000256" key="4">
    <source>
        <dbReference type="ARBA" id="ARBA00022532"/>
    </source>
</evidence>
<evidence type="ECO:0000259" key="8">
    <source>
        <dbReference type="Pfam" id="PF01274"/>
    </source>
</evidence>